<feature type="transmembrane region" description="Helical" evidence="1">
    <location>
        <begin position="361"/>
        <end position="378"/>
    </location>
</feature>
<evidence type="ECO:0000256" key="1">
    <source>
        <dbReference type="SAM" id="Phobius"/>
    </source>
</evidence>
<dbReference type="EMBL" id="JACHHZ010000007">
    <property type="protein sequence ID" value="MBB6096283.1"/>
    <property type="molecule type" value="Genomic_DNA"/>
</dbReference>
<keyword evidence="1" id="KW-0812">Transmembrane</keyword>
<comment type="caution">
    <text evidence="3">The sequence shown here is derived from an EMBL/GenBank/DDBJ whole genome shotgun (WGS) entry which is preliminary data.</text>
</comment>
<feature type="transmembrane region" description="Helical" evidence="1">
    <location>
        <begin position="171"/>
        <end position="192"/>
    </location>
</feature>
<protein>
    <submittedName>
        <fullName evidence="3">Uncharacterized protein</fullName>
    </submittedName>
</protein>
<name>A0A841HU05_9GAMM</name>
<dbReference type="Proteomes" id="UP000588068">
    <property type="component" value="Unassembled WGS sequence"/>
</dbReference>
<feature type="signal peptide" evidence="2">
    <location>
        <begin position="1"/>
        <end position="21"/>
    </location>
</feature>
<reference evidence="3 4" key="1">
    <citation type="submission" date="2020-08" db="EMBL/GenBank/DDBJ databases">
        <title>Genomic Encyclopedia of Type Strains, Phase IV (KMG-IV): sequencing the most valuable type-strain genomes for metagenomic binning, comparative biology and taxonomic classification.</title>
        <authorList>
            <person name="Goeker M."/>
        </authorList>
    </citation>
    <scope>NUCLEOTIDE SEQUENCE [LARGE SCALE GENOMIC DNA]</scope>
    <source>
        <strain evidence="3 4">DSM 26723</strain>
    </source>
</reference>
<dbReference type="AlphaFoldDB" id="A0A841HU05"/>
<gene>
    <name evidence="3" type="ORF">HNQ60_005205</name>
</gene>
<keyword evidence="1" id="KW-1133">Transmembrane helix</keyword>
<proteinExistence type="predicted"/>
<dbReference type="RefSeq" id="WP_184335670.1">
    <property type="nucleotide sequence ID" value="NZ_JACHHZ010000007.1"/>
</dbReference>
<evidence type="ECO:0000313" key="4">
    <source>
        <dbReference type="Proteomes" id="UP000588068"/>
    </source>
</evidence>
<feature type="transmembrane region" description="Helical" evidence="1">
    <location>
        <begin position="213"/>
        <end position="230"/>
    </location>
</feature>
<organism evidence="3 4">
    <name type="scientific">Povalibacter uvarum</name>
    <dbReference type="NCBI Taxonomy" id="732238"/>
    <lineage>
        <taxon>Bacteria</taxon>
        <taxon>Pseudomonadati</taxon>
        <taxon>Pseudomonadota</taxon>
        <taxon>Gammaproteobacteria</taxon>
        <taxon>Steroidobacterales</taxon>
        <taxon>Steroidobacteraceae</taxon>
        <taxon>Povalibacter</taxon>
    </lineage>
</organism>
<keyword evidence="4" id="KW-1185">Reference proteome</keyword>
<sequence>MRAFVASLMLLGLATAHCVIAADDPPAAPTQALSTAAPKISVSGIKTVTTQKKCPAARCASLGDEVVISVSGDLGAYLDHAQRQPKQVTLFLDGVDTGIAAEAKDREGGTLRFRLERNSNHAENKRVWSALLRDPFSNHYREVIASVGVAGGVAEPAKGSTFTLSVIKWEWYAWLWAGVMIAVVFTFGWLVIKRDLLRDAPRPAPYSLGRCQMAWWFLLILFGYVFIWLISGDRDAITESLLVLMGISAGTGLSAVLINANTSGTAALTQAASDRLALQAAQQNASAKVASASAAVTAAPTDAAAQKQLTDAQSELGVVNAKLAEANNLLNGVVAAPQTRGLLRDILSDSAGNMGLHRFQVVVWTVVLGIIFASSVLIELSMPTFSPTLLTLMGISAGTYLGFKFPEK</sequence>
<evidence type="ECO:0000313" key="3">
    <source>
        <dbReference type="EMBL" id="MBB6096283.1"/>
    </source>
</evidence>
<feature type="transmembrane region" description="Helical" evidence="1">
    <location>
        <begin position="236"/>
        <end position="258"/>
    </location>
</feature>
<evidence type="ECO:0000256" key="2">
    <source>
        <dbReference type="SAM" id="SignalP"/>
    </source>
</evidence>
<keyword evidence="1" id="KW-0472">Membrane</keyword>
<accession>A0A841HU05</accession>
<feature type="chain" id="PRO_5032988239" evidence="2">
    <location>
        <begin position="22"/>
        <end position="408"/>
    </location>
</feature>
<keyword evidence="2" id="KW-0732">Signal</keyword>